<feature type="domain" description="Bacterial repeat" evidence="3">
    <location>
        <begin position="1163"/>
        <end position="1229"/>
    </location>
</feature>
<keyword evidence="5" id="KW-1185">Reference proteome</keyword>
<dbReference type="Proteomes" id="UP001165444">
    <property type="component" value="Unassembled WGS sequence"/>
</dbReference>
<evidence type="ECO:0000313" key="5">
    <source>
        <dbReference type="Proteomes" id="UP001165444"/>
    </source>
</evidence>
<evidence type="ECO:0000256" key="1">
    <source>
        <dbReference type="ARBA" id="ARBA00004196"/>
    </source>
</evidence>
<dbReference type="InterPro" id="IPR013378">
    <property type="entry name" value="InlB-like_B-rpt"/>
</dbReference>
<dbReference type="Pfam" id="PF18998">
    <property type="entry name" value="Flg_new_2"/>
    <property type="match status" value="2"/>
</dbReference>
<dbReference type="EMBL" id="JAKZMM010000059">
    <property type="protein sequence ID" value="MCJ2382166.1"/>
    <property type="molecule type" value="Genomic_DNA"/>
</dbReference>
<dbReference type="NCBIfam" id="TIGR02543">
    <property type="entry name" value="List_Bact_rpt"/>
    <property type="match status" value="3"/>
</dbReference>
<dbReference type="Pfam" id="PF13290">
    <property type="entry name" value="CHB_HEX_C_1"/>
    <property type="match status" value="1"/>
</dbReference>
<comment type="caution">
    <text evidence="4">The sequence shown here is derived from an EMBL/GenBank/DDBJ whole genome shotgun (WGS) entry which is preliminary data.</text>
</comment>
<organism evidence="4 5">
    <name type="scientific">Parabacteroides faecalis</name>
    <dbReference type="NCBI Taxonomy" id="2924040"/>
    <lineage>
        <taxon>Bacteria</taxon>
        <taxon>Pseudomonadati</taxon>
        <taxon>Bacteroidota</taxon>
        <taxon>Bacteroidia</taxon>
        <taxon>Bacteroidales</taxon>
        <taxon>Tannerellaceae</taxon>
        <taxon>Parabacteroides</taxon>
    </lineage>
</organism>
<feature type="domain" description="GH29D-like beta-sandwich" evidence="2">
    <location>
        <begin position="682"/>
        <end position="736"/>
    </location>
</feature>
<comment type="subcellular location">
    <subcellularLocation>
        <location evidence="1">Cell envelope</location>
    </subcellularLocation>
</comment>
<dbReference type="InterPro" id="IPR042229">
    <property type="entry name" value="Listeria/Bacterioides_rpt_sf"/>
</dbReference>
<evidence type="ECO:0000259" key="2">
    <source>
        <dbReference type="Pfam" id="PF13290"/>
    </source>
</evidence>
<name>A0ABT0C581_9BACT</name>
<accession>A0ABT0C581</accession>
<reference evidence="4 5" key="1">
    <citation type="submission" date="2022-03" db="EMBL/GenBank/DDBJ databases">
        <title>Parabacteroides sp. nov. isolated from swine feces.</title>
        <authorList>
            <person name="Bak J.E."/>
        </authorList>
    </citation>
    <scope>NUCLEOTIDE SEQUENCE [LARGE SCALE GENOMIC DNA]</scope>
    <source>
        <strain evidence="4 5">AGMB00274</strain>
    </source>
</reference>
<feature type="domain" description="Bacterial repeat" evidence="3">
    <location>
        <begin position="836"/>
        <end position="907"/>
    </location>
</feature>
<proteinExistence type="predicted"/>
<protein>
    <submittedName>
        <fullName evidence="4">InlB B-repeat-containing protein</fullName>
    </submittedName>
</protein>
<gene>
    <name evidence="4" type="ORF">MUN53_16380</name>
</gene>
<dbReference type="RefSeq" id="WP_243326489.1">
    <property type="nucleotide sequence ID" value="NZ_JAKZMM010000059.1"/>
</dbReference>
<evidence type="ECO:0000259" key="3">
    <source>
        <dbReference type="Pfam" id="PF18998"/>
    </source>
</evidence>
<dbReference type="InterPro" id="IPR059177">
    <property type="entry name" value="GH29D-like_dom"/>
</dbReference>
<dbReference type="Pfam" id="PF09479">
    <property type="entry name" value="Flg_new"/>
    <property type="match status" value="3"/>
</dbReference>
<dbReference type="InterPro" id="IPR044060">
    <property type="entry name" value="Bacterial_rp_domain"/>
</dbReference>
<dbReference type="Gene3D" id="2.60.40.4270">
    <property type="entry name" value="Listeria-Bacteroides repeat domain"/>
    <property type="match status" value="3"/>
</dbReference>
<evidence type="ECO:0000313" key="4">
    <source>
        <dbReference type="EMBL" id="MCJ2382166.1"/>
    </source>
</evidence>
<sequence length="1308" mass="144520">MGKWIWKYILLLVMIVGTITANAQVTTESELRTAISKGGTVILGADIELSSILEISNDVILDLNGKKIFRHIEGAEVVTIAIKGGNILIKNGIISAETNYKLWGSTSKDAFALSFYEGNLIICDVVLQAVGFGTNNMAYTIFSNTEKKIKEIVPYGTFIEGTGSDSYESTFTGAKDGISNDWITTTIKVSSYTAKFNLVEGIGSFPDIVNYTLDNGVFSWPTQNPTRLGYNFIKWQLPEDAILVNNIPVLTNREPSGTITINAEWNPIRYDITYNTLGGTLDGSEKTSYTVEDETYVLPTPIRDNYKFVGWYDENNNLVGQINHGSTGNLTLTARWIPLYTVNYDYDQTIFEVTTLRQEFSENNNLPYTLPSLTSKDEDQEFAGWYYNETEQVKELTLAWFQDKVGMDKGGSVTLKAKASQVYFATLHWNSDEMSSPTETVRFTSALAVDLPRSGNKRGYKFLGWCYKEDGSDTPISTIPAGIEKNIDLYAKWEPIQYALSYEYLYNGSVPSDAPKNYTIEQTVTLPIPTRSGYTFVGWHAADQTEDGWQTVVPFAFNENKDQTGDRTFYAEWKGGRQVIIKQPEGGTITVKNLSSGATVESGGVVDEGTSLEITAQPSSSAYTLDKLLVNGERFSSSPCQVVMPDSCGLTISAVFIDGRPTASKPEIETTPANTDYVPVGESVWVTLRNTDSDAKLYYSIAGSEPEPYTKPFQVTSSSATDIVIQGIARKSGYKDGVASQTIKFGSDKITISFDLPAGVTALAPDGGDVISAIVSGGMFEFKLFFDRTIIDSTDNIRVWANNETRVYGDASGVYRLWDQKSDVKITVSGITRKQYNVTLKQTVGGQIVFADDETTATRTVEGGDTVSVKASPNPGYYFIRWSDGVTDSIRDVIVYNNLTLSAQFSQTKKVYKVVFPEMEGVTVKTLSAYSNEVDDGGTCKFYLRLDEDYDQSQPVVYANGEELEPVGEVYSLYYIHQHYSISVRGIQKNPEEEFPFELPDNVACINMETGKSVTDSAVYADVMVTITAKAPNGKSFDKWNDNNKENPRIVKLSNASQYIPLWKESESTGCKVQFEFPAGCGIAAMDGGNAESVSSGSSLKFRLSVLPAYSQSKNIKVKVGDDILQPVTELRSASESSTYYYVLDKVTADTKVVVSGLEKNKYKLSIEQTVGGQVAISESDSVLIGTEVILTATPEKNYMFLRWNDGNTLNPYPFVVTKEETLKAEFVKAREMVTDNEAVDVVDNRIYVSNGNLCVYTAQPADLYVYAYTGILVKRMKMTAGYSTIPLSKGEYIVRLGDSDVRKILVR</sequence>